<evidence type="ECO:0000256" key="1">
    <source>
        <dbReference type="ARBA" id="ARBA00001326"/>
    </source>
</evidence>
<evidence type="ECO:0000256" key="2">
    <source>
        <dbReference type="ARBA" id="ARBA00001936"/>
    </source>
</evidence>
<evidence type="ECO:0000313" key="12">
    <source>
        <dbReference type="Proteomes" id="UP000186303"/>
    </source>
</evidence>
<dbReference type="SUPFAM" id="SSF111321">
    <property type="entry name" value="AF1104-like"/>
    <property type="match status" value="2"/>
</dbReference>
<evidence type="ECO:0000313" key="11">
    <source>
        <dbReference type="EMBL" id="SHO78088.1"/>
    </source>
</evidence>
<evidence type="ECO:0000256" key="7">
    <source>
        <dbReference type="ARBA" id="ARBA00023211"/>
    </source>
</evidence>
<comment type="cofactor">
    <cofactor evidence="3">
        <name>Ni(2+)</name>
        <dbReference type="ChEBI" id="CHEBI:49786"/>
    </cofactor>
</comment>
<feature type="domain" description="Damage-control phosphatase ARMT1-like metal-binding" evidence="10">
    <location>
        <begin position="560"/>
        <end position="729"/>
    </location>
</feature>
<evidence type="ECO:0000259" key="10">
    <source>
        <dbReference type="Pfam" id="PF01937"/>
    </source>
</evidence>
<dbReference type="HAMAP" id="MF_02087">
    <property type="entry name" value="PLP_homeostasis"/>
    <property type="match status" value="1"/>
</dbReference>
<dbReference type="InterPro" id="IPR039763">
    <property type="entry name" value="ARMT1"/>
</dbReference>
<dbReference type="InterPro" id="IPR002791">
    <property type="entry name" value="ARMT1-like_metal-bd"/>
</dbReference>
<evidence type="ECO:0000256" key="4">
    <source>
        <dbReference type="ARBA" id="ARBA00009519"/>
    </source>
</evidence>
<name>A0A1M8A6U2_MALS4</name>
<dbReference type="STRING" id="1230383.A0A1M8A6U2"/>
<comment type="cofactor">
    <cofactor evidence="2">
        <name>Mn(2+)</name>
        <dbReference type="ChEBI" id="CHEBI:29035"/>
    </cofactor>
</comment>
<gene>
    <name evidence="11" type="ORF">MSYG_2430</name>
</gene>
<dbReference type="Gene3D" id="3.20.20.10">
    <property type="entry name" value="Alanine racemase"/>
    <property type="match status" value="1"/>
</dbReference>
<comment type="catalytic activity">
    <reaction evidence="1">
        <text>beta-D-fructose 1-phosphate + H2O = D-fructose + phosphate</text>
        <dbReference type="Rhea" id="RHEA:35603"/>
        <dbReference type="ChEBI" id="CHEBI:15377"/>
        <dbReference type="ChEBI" id="CHEBI:37721"/>
        <dbReference type="ChEBI" id="CHEBI:43474"/>
        <dbReference type="ChEBI" id="CHEBI:138881"/>
    </reaction>
</comment>
<accession>A0A1M8A6U2</accession>
<keyword evidence="9" id="KW-0663">Pyridoxal phosphate</keyword>
<dbReference type="PROSITE" id="PS01211">
    <property type="entry name" value="UPF0001"/>
    <property type="match status" value="1"/>
</dbReference>
<sequence length="758" mass="84395">MYTPEVARYSAAIKQSFAYETTVHKWPIILTQVVDGLFRECNQLSRSSNASDKVHEGRVIIEKVSAIKYELTHDRPLKSLGVPLPTSQGPNSFSAPTSEPFDTIISQAKPTWFHSDYLFTECYLYRRLRHIFESSTQWKDYDPFMTSKLESLRASGQNIHNCTVWMEKLLQDNRTYSVTKPESKALFRKLLFLSFCRNEFDASHIIVDDIEPLWKKIQTLQNDRVDIVLGNVGAELVSALLLSDFLLAFRGPIPRATKDRADELQRRVESVRSRITQASKAARATFEPRLLVVSKLHPPSDLMAVYERTDHRHFGENYVQELVEKAAVLPDDIHWHFIGGLQSNKAKVLAAVPNLYAVQSLDSEKVAKGLDKALAKVENASRRTEPLYVYVQVNTSGEEGKSGVPAMTSAWSSSQEKPLLLQLAEKIILGCPHLRLRGLMTIGALSNSRAAGSTHENPDFETLFQSRKFLMDALRSDADFQTELRNTHWWTPAGDVNDAYTLESETEFGLSMGMSADMEAAVALGSTDVRIGSDCFGQRASNHEAGGVRAAEIAAFSTKSLVREVVLHTKNMPWFVNNACAKDIQITLERLSEDGFFPADQGLGTMEPLKAMGHRLKSHFDQGRVRLQVPGDVPLGASTGALNDYWTGPDSYGAMPERAPVLLAELQKAGLVFFQGDLNYRKLTQDAQWPSDTSFAHALGPLFGTMDLAVLRTCKSEACVGLEPGQADELTGQDPAWRTNGEWSVVQYASAAQHHGHT</sequence>
<comment type="similarity">
    <text evidence="9">Belongs to the pyridoxal phosphate-binding protein YggS/PROSC family.</text>
</comment>
<reference evidence="12" key="1">
    <citation type="journal article" date="2017" name="Nucleic Acids Res.">
        <title>Proteogenomics produces comprehensive and highly accurate protein-coding gene annotation in a complete genome assembly of Malassezia sympodialis.</title>
        <authorList>
            <person name="Zhu Y."/>
            <person name="Engstroem P.G."/>
            <person name="Tellgren-Roth C."/>
            <person name="Baudo C.D."/>
            <person name="Kennell J.C."/>
            <person name="Sun S."/>
            <person name="Billmyre R.B."/>
            <person name="Schroeder M.S."/>
            <person name="Andersson A."/>
            <person name="Holm T."/>
            <person name="Sigurgeirsson B."/>
            <person name="Wu G."/>
            <person name="Sankaranarayanan S.R."/>
            <person name="Siddharthan R."/>
            <person name="Sanyal K."/>
            <person name="Lundeberg J."/>
            <person name="Nystedt B."/>
            <person name="Boekhout T."/>
            <person name="Dawson T.L. Jr."/>
            <person name="Heitman J."/>
            <person name="Scheynius A."/>
            <person name="Lehtioe J."/>
        </authorList>
    </citation>
    <scope>NUCLEOTIDE SEQUENCE [LARGE SCALE GENOMIC DNA]</scope>
    <source>
        <strain evidence="12">ATCC 42132</strain>
    </source>
</reference>
<evidence type="ECO:0000256" key="8">
    <source>
        <dbReference type="ARBA" id="ARBA00048809"/>
    </source>
</evidence>
<keyword evidence="5" id="KW-0479">Metal-binding</keyword>
<dbReference type="AlphaFoldDB" id="A0A1M8A6U2"/>
<protein>
    <recommendedName>
        <fullName evidence="9">Pyridoxal phosphate homeostasis protein</fullName>
        <shortName evidence="9">PLP homeostasis protein</shortName>
    </recommendedName>
</protein>
<keyword evidence="12" id="KW-1185">Reference proteome</keyword>
<dbReference type="InterPro" id="IPR011078">
    <property type="entry name" value="PyrdxlP_homeostasis"/>
</dbReference>
<dbReference type="NCBIfam" id="TIGR00044">
    <property type="entry name" value="YggS family pyridoxal phosphate-dependent enzyme"/>
    <property type="match status" value="1"/>
</dbReference>
<dbReference type="CDD" id="cd06822">
    <property type="entry name" value="PLPDE_III_YBL036c_euk"/>
    <property type="match status" value="1"/>
</dbReference>
<feature type="domain" description="Damage-control phosphatase ARMT1-like metal-binding" evidence="10">
    <location>
        <begin position="24"/>
        <end position="248"/>
    </location>
</feature>
<dbReference type="Proteomes" id="UP000186303">
    <property type="component" value="Chromosome 3"/>
</dbReference>
<evidence type="ECO:0000256" key="9">
    <source>
        <dbReference type="HAMAP-Rule" id="MF_03225"/>
    </source>
</evidence>
<dbReference type="VEuPathDB" id="FungiDB:MSYG_2430"/>
<dbReference type="OMA" id="TQDAQWP"/>
<dbReference type="GO" id="GO:0016791">
    <property type="term" value="F:phosphatase activity"/>
    <property type="evidence" value="ECO:0007669"/>
    <property type="project" value="TreeGrafter"/>
</dbReference>
<dbReference type="GO" id="GO:0005634">
    <property type="term" value="C:nucleus"/>
    <property type="evidence" value="ECO:0007669"/>
    <property type="project" value="TreeGrafter"/>
</dbReference>
<comment type="catalytic activity">
    <reaction evidence="8">
        <text>beta-D-fructose 6-phosphate = dihydroxyacetone + D-glyceraldehyde 3-phosphate</text>
        <dbReference type="Rhea" id="RHEA:28002"/>
        <dbReference type="ChEBI" id="CHEBI:16016"/>
        <dbReference type="ChEBI" id="CHEBI:57634"/>
        <dbReference type="ChEBI" id="CHEBI:59776"/>
    </reaction>
</comment>
<dbReference type="InterPro" id="IPR029066">
    <property type="entry name" value="PLP-binding_barrel"/>
</dbReference>
<evidence type="ECO:0000256" key="5">
    <source>
        <dbReference type="ARBA" id="ARBA00022723"/>
    </source>
</evidence>
<dbReference type="PANTHER" id="PTHR12260">
    <property type="entry name" value="DAMAGE-CONTROL PHOSPHATASE ARMT1"/>
    <property type="match status" value="1"/>
</dbReference>
<dbReference type="GO" id="GO:0046872">
    <property type="term" value="F:metal ion binding"/>
    <property type="evidence" value="ECO:0007669"/>
    <property type="project" value="UniProtKB-KW"/>
</dbReference>
<dbReference type="InterPro" id="IPR036075">
    <property type="entry name" value="ARMT-1-like_metal-bd_sf"/>
</dbReference>
<evidence type="ECO:0000256" key="6">
    <source>
        <dbReference type="ARBA" id="ARBA00022801"/>
    </source>
</evidence>
<dbReference type="GO" id="GO:0006974">
    <property type="term" value="P:DNA damage response"/>
    <property type="evidence" value="ECO:0007669"/>
    <property type="project" value="TreeGrafter"/>
</dbReference>
<dbReference type="GO" id="GO:0030170">
    <property type="term" value="F:pyridoxal phosphate binding"/>
    <property type="evidence" value="ECO:0007669"/>
    <property type="project" value="UniProtKB-UniRule"/>
</dbReference>
<dbReference type="PANTHER" id="PTHR12260:SF6">
    <property type="entry name" value="DAMAGE-CONTROL PHOSPHATASE ARMT1"/>
    <property type="match status" value="1"/>
</dbReference>
<keyword evidence="6" id="KW-0378">Hydrolase</keyword>
<dbReference type="Gene3D" id="1.20.930.60">
    <property type="match status" value="1"/>
</dbReference>
<comment type="similarity">
    <text evidence="4">Belongs to the damage-control phosphatase family. Sugar phosphate phosphatase III subfamily.</text>
</comment>
<dbReference type="EMBL" id="LT671823">
    <property type="protein sequence ID" value="SHO78088.1"/>
    <property type="molecule type" value="Genomic_DNA"/>
</dbReference>
<evidence type="ECO:0000256" key="3">
    <source>
        <dbReference type="ARBA" id="ARBA00001967"/>
    </source>
</evidence>
<dbReference type="OrthoDB" id="10264196at2759"/>
<dbReference type="Pfam" id="PF01937">
    <property type="entry name" value="ARMT1-like_dom"/>
    <property type="match status" value="2"/>
</dbReference>
<organism evidence="11 12">
    <name type="scientific">Malassezia sympodialis (strain ATCC 42132)</name>
    <name type="common">Atopic eczema-associated yeast</name>
    <dbReference type="NCBI Taxonomy" id="1230383"/>
    <lineage>
        <taxon>Eukaryota</taxon>
        <taxon>Fungi</taxon>
        <taxon>Dikarya</taxon>
        <taxon>Basidiomycota</taxon>
        <taxon>Ustilaginomycotina</taxon>
        <taxon>Malasseziomycetes</taxon>
        <taxon>Malasseziales</taxon>
        <taxon>Malasseziaceae</taxon>
        <taxon>Malassezia</taxon>
    </lineage>
</organism>
<keyword evidence="7" id="KW-0464">Manganese</keyword>
<comment type="function">
    <text evidence="9">Pyridoxal 5'-phosphate (PLP)-binding protein, which may be involved in intracellular homeostatic regulation of pyridoxal 5'-phosphate (PLP), the active form of vitamin B6.</text>
</comment>
<feature type="modified residue" description="N6-(pyridoxal phosphate)lysine" evidence="9">
    <location>
        <position position="295"/>
    </location>
</feature>
<proteinExistence type="inferred from homology"/>
<dbReference type="SUPFAM" id="SSF51419">
    <property type="entry name" value="PLP-binding barrel"/>
    <property type="match status" value="1"/>
</dbReference>